<dbReference type="PANTHER" id="PTHR21047">
    <property type="entry name" value="DTDP-6-DEOXY-D-GLUCOSE-3,5 EPIMERASE"/>
    <property type="match status" value="1"/>
</dbReference>
<dbReference type="GO" id="GO:0000271">
    <property type="term" value="P:polysaccharide biosynthetic process"/>
    <property type="evidence" value="ECO:0007669"/>
    <property type="project" value="TreeGrafter"/>
</dbReference>
<evidence type="ECO:0000256" key="4">
    <source>
        <dbReference type="ARBA" id="ARBA00019595"/>
    </source>
</evidence>
<evidence type="ECO:0000256" key="1">
    <source>
        <dbReference type="ARBA" id="ARBA00001298"/>
    </source>
</evidence>
<name>A0A1H1N0F4_9FLAO</name>
<feature type="active site" description="Proton donor" evidence="5">
    <location>
        <position position="132"/>
    </location>
</feature>
<keyword evidence="9" id="KW-1185">Reference proteome</keyword>
<feature type="active site" description="Proton acceptor" evidence="5">
    <location>
        <position position="62"/>
    </location>
</feature>
<protein>
    <recommendedName>
        <fullName evidence="4 7">dTDP-4-dehydrorhamnose 3,5-epimerase</fullName>
        <ecNumber evidence="3 7">5.1.3.13</ecNumber>
    </recommendedName>
    <alternativeName>
        <fullName evidence="7">Thymidine diphospho-4-keto-rhamnose 3,5-epimerase</fullName>
    </alternativeName>
</protein>
<dbReference type="GO" id="GO:0005829">
    <property type="term" value="C:cytosol"/>
    <property type="evidence" value="ECO:0007669"/>
    <property type="project" value="TreeGrafter"/>
</dbReference>
<dbReference type="CDD" id="cd00438">
    <property type="entry name" value="cupin_RmlC"/>
    <property type="match status" value="1"/>
</dbReference>
<dbReference type="GO" id="GO:0019305">
    <property type="term" value="P:dTDP-rhamnose biosynthetic process"/>
    <property type="evidence" value="ECO:0007669"/>
    <property type="project" value="UniProtKB-UniRule"/>
</dbReference>
<dbReference type="Proteomes" id="UP000198858">
    <property type="component" value="Chromosome I"/>
</dbReference>
<dbReference type="InterPro" id="IPR011051">
    <property type="entry name" value="RmlC_Cupin_sf"/>
</dbReference>
<evidence type="ECO:0000256" key="3">
    <source>
        <dbReference type="ARBA" id="ARBA00012098"/>
    </source>
</evidence>
<dbReference type="RefSeq" id="WP_089661919.1">
    <property type="nucleotide sequence ID" value="NZ_LT629745.1"/>
</dbReference>
<dbReference type="InterPro" id="IPR000888">
    <property type="entry name" value="RmlC-like"/>
</dbReference>
<comment type="catalytic activity">
    <reaction evidence="1 7">
        <text>dTDP-4-dehydro-6-deoxy-alpha-D-glucose = dTDP-4-dehydro-beta-L-rhamnose</text>
        <dbReference type="Rhea" id="RHEA:16969"/>
        <dbReference type="ChEBI" id="CHEBI:57649"/>
        <dbReference type="ChEBI" id="CHEBI:62830"/>
        <dbReference type="EC" id="5.1.3.13"/>
    </reaction>
</comment>
<dbReference type="NCBIfam" id="TIGR01221">
    <property type="entry name" value="rmlC"/>
    <property type="match status" value="1"/>
</dbReference>
<keyword evidence="7" id="KW-0413">Isomerase</keyword>
<comment type="subunit">
    <text evidence="7">Homodimer.</text>
</comment>
<dbReference type="Gene3D" id="2.60.120.10">
    <property type="entry name" value="Jelly Rolls"/>
    <property type="match status" value="1"/>
</dbReference>
<proteinExistence type="inferred from homology"/>
<evidence type="ECO:0000256" key="6">
    <source>
        <dbReference type="PIRSR" id="PIRSR600888-3"/>
    </source>
</evidence>
<evidence type="ECO:0000256" key="2">
    <source>
        <dbReference type="ARBA" id="ARBA00001997"/>
    </source>
</evidence>
<dbReference type="STRING" id="1250231.SAMN04488552_1535"/>
<dbReference type="PANTHER" id="PTHR21047:SF2">
    <property type="entry name" value="THYMIDINE DIPHOSPHO-4-KETO-RHAMNOSE 3,5-EPIMERASE"/>
    <property type="match status" value="1"/>
</dbReference>
<dbReference type="EMBL" id="LT629745">
    <property type="protein sequence ID" value="SDR92611.1"/>
    <property type="molecule type" value="Genomic_DNA"/>
</dbReference>
<feature type="site" description="Participates in a stacking interaction with the thymidine ring of dTDP-4-oxo-6-deoxyglucose" evidence="6">
    <location>
        <position position="138"/>
    </location>
</feature>
<comment type="function">
    <text evidence="2 7">Catalyzes the epimerization of the C3' and C5'positions of dTDP-6-deoxy-D-xylo-4-hexulose, forming dTDP-6-deoxy-L-lyxo-4-hexulose.</text>
</comment>
<comment type="similarity">
    <text evidence="7">Belongs to the dTDP-4-dehydrorhamnose 3,5-epimerase family.</text>
</comment>
<evidence type="ECO:0000256" key="7">
    <source>
        <dbReference type="RuleBase" id="RU364069"/>
    </source>
</evidence>
<reference evidence="8 9" key="1">
    <citation type="submission" date="2016-10" db="EMBL/GenBank/DDBJ databases">
        <authorList>
            <person name="Varghese N."/>
            <person name="Submissions S."/>
        </authorList>
    </citation>
    <scope>NUCLEOTIDE SEQUENCE [LARGE SCALE GENOMIC DNA]</scope>
    <source>
        <strain evidence="8 9">Mar_2010_102</strain>
    </source>
</reference>
<accession>A0A1H1N0F4</accession>
<evidence type="ECO:0000313" key="9">
    <source>
        <dbReference type="Proteomes" id="UP000198858"/>
    </source>
</evidence>
<dbReference type="EC" id="5.1.3.13" evidence="3 7"/>
<evidence type="ECO:0000256" key="5">
    <source>
        <dbReference type="PIRSR" id="PIRSR600888-1"/>
    </source>
</evidence>
<sequence length="181" mass="21002">MQVEETPLKDCFLVKPRIFEDHRGIFLETYHRERFAELTGIDTEFVQDNQSVSSFGVLRGMHYQKGEFAQTKLVRVIYGKVLDVVVDLRPDSPTFKKTYKAILDDKNLHQIYIPKGFGHGFLTLSEKSVFAYKCDDYYKPGSEGGIIFNDPDLKIDWDFPTKEMILSDKDRKQPTFKEAFG</sequence>
<dbReference type="AlphaFoldDB" id="A0A1H1N0F4"/>
<organism evidence="8 9">
    <name type="scientific">Christiangramia echinicola</name>
    <dbReference type="NCBI Taxonomy" id="279359"/>
    <lineage>
        <taxon>Bacteria</taxon>
        <taxon>Pseudomonadati</taxon>
        <taxon>Bacteroidota</taxon>
        <taxon>Flavobacteriia</taxon>
        <taxon>Flavobacteriales</taxon>
        <taxon>Flavobacteriaceae</taxon>
        <taxon>Christiangramia</taxon>
    </lineage>
</organism>
<dbReference type="InterPro" id="IPR014710">
    <property type="entry name" value="RmlC-like_jellyroll"/>
</dbReference>
<evidence type="ECO:0000313" key="8">
    <source>
        <dbReference type="EMBL" id="SDR92611.1"/>
    </source>
</evidence>
<dbReference type="Pfam" id="PF00908">
    <property type="entry name" value="dTDP_sugar_isom"/>
    <property type="match status" value="1"/>
</dbReference>
<dbReference type="UniPathway" id="UPA00124"/>
<gene>
    <name evidence="8" type="ORF">SAMN04488552_1535</name>
</gene>
<comment type="pathway">
    <text evidence="7">Carbohydrate biosynthesis; dTDP-L-rhamnose biosynthesis.</text>
</comment>
<dbReference type="SUPFAM" id="SSF51182">
    <property type="entry name" value="RmlC-like cupins"/>
    <property type="match status" value="1"/>
</dbReference>
<dbReference type="GO" id="GO:0008830">
    <property type="term" value="F:dTDP-4-dehydrorhamnose 3,5-epimerase activity"/>
    <property type="evidence" value="ECO:0007669"/>
    <property type="project" value="UniProtKB-UniRule"/>
</dbReference>